<organism evidence="1 2">
    <name type="scientific">Micavibrio aeruginosavorus</name>
    <dbReference type="NCBI Taxonomy" id="349221"/>
    <lineage>
        <taxon>Bacteria</taxon>
        <taxon>Pseudomonadati</taxon>
        <taxon>Bdellovibrionota</taxon>
        <taxon>Bdellovibrionia</taxon>
        <taxon>Bdellovibrionales</taxon>
        <taxon>Pseudobdellovibrionaceae</taxon>
        <taxon>Micavibrio</taxon>
    </lineage>
</organism>
<evidence type="ECO:0000313" key="1">
    <source>
        <dbReference type="EMBL" id="PZP55447.1"/>
    </source>
</evidence>
<dbReference type="Pfam" id="PF02606">
    <property type="entry name" value="LpxK"/>
    <property type="match status" value="1"/>
</dbReference>
<gene>
    <name evidence="1" type="ORF">DI586_06895</name>
</gene>
<keyword evidence="1" id="KW-0808">Transferase</keyword>
<proteinExistence type="predicted"/>
<dbReference type="UniPathway" id="UPA00359">
    <property type="reaction ID" value="UER00482"/>
</dbReference>
<evidence type="ECO:0000313" key="2">
    <source>
        <dbReference type="Proteomes" id="UP000249739"/>
    </source>
</evidence>
<dbReference type="GO" id="GO:0016020">
    <property type="term" value="C:membrane"/>
    <property type="evidence" value="ECO:0007669"/>
    <property type="project" value="GOC"/>
</dbReference>
<name>A0A2W5FNS3_9BACT</name>
<comment type="caution">
    <text evidence="1">The sequence shown here is derived from an EMBL/GenBank/DDBJ whole genome shotgun (WGS) entry which is preliminary data.</text>
</comment>
<dbReference type="GO" id="GO:0009245">
    <property type="term" value="P:lipid A biosynthetic process"/>
    <property type="evidence" value="ECO:0007669"/>
    <property type="project" value="InterPro"/>
</dbReference>
<dbReference type="InterPro" id="IPR003758">
    <property type="entry name" value="LpxK"/>
</dbReference>
<feature type="non-terminal residue" evidence="1">
    <location>
        <position position="56"/>
    </location>
</feature>
<dbReference type="GO" id="GO:0005524">
    <property type="term" value="F:ATP binding"/>
    <property type="evidence" value="ECO:0007669"/>
    <property type="project" value="InterPro"/>
</dbReference>
<dbReference type="Proteomes" id="UP000249739">
    <property type="component" value="Unassembled WGS sequence"/>
</dbReference>
<sequence length="56" mass="6245">MKTPGFWYQKSSGLEKILSPLSDLYTKIGRRHREKSQPRKLSIPVICVGNIVSGGS</sequence>
<keyword evidence="1" id="KW-0418">Kinase</keyword>
<protein>
    <submittedName>
        <fullName evidence="1">Tetraacyldisaccharide 4'-kinase</fullName>
    </submittedName>
</protein>
<dbReference type="AlphaFoldDB" id="A0A2W5FNS3"/>
<dbReference type="EMBL" id="QFOT01000069">
    <property type="protein sequence ID" value="PZP55447.1"/>
    <property type="molecule type" value="Genomic_DNA"/>
</dbReference>
<accession>A0A2W5FNS3</accession>
<reference evidence="1 2" key="1">
    <citation type="submission" date="2017-08" db="EMBL/GenBank/DDBJ databases">
        <title>Infants hospitalized years apart are colonized by the same room-sourced microbial strains.</title>
        <authorList>
            <person name="Brooks B."/>
            <person name="Olm M.R."/>
            <person name="Firek B.A."/>
            <person name="Baker R."/>
            <person name="Thomas B.C."/>
            <person name="Morowitz M.J."/>
            <person name="Banfield J.F."/>
        </authorList>
    </citation>
    <scope>NUCLEOTIDE SEQUENCE [LARGE SCALE GENOMIC DNA]</scope>
    <source>
        <strain evidence="1">S2_006_000_R2_64</strain>
    </source>
</reference>
<dbReference type="GO" id="GO:0009029">
    <property type="term" value="F:lipid-A 4'-kinase activity"/>
    <property type="evidence" value="ECO:0007669"/>
    <property type="project" value="InterPro"/>
</dbReference>